<protein>
    <submittedName>
        <fullName evidence="1">Uncharacterized protein</fullName>
    </submittedName>
</protein>
<evidence type="ECO:0000313" key="1">
    <source>
        <dbReference type="EMBL" id="GAB1311462.1"/>
    </source>
</evidence>
<sequence length="281" mass="31976">MVLGDLLGRDVLRQYPQSVPYGQGAKARRICEKVAGQVAKAILEMATWTGNKVCGVDRKLPFNANFVEQCYLNGRRFTENDIVRNMEYAGFDHRNTVFNPGVICARNIVLDDDNGFIGFALLDDACFAPREWVMLPLIDPISTEEADITLEIRCDLRSAERRFIPKDGLDSILLVWQKALSDALIANGYAPVDPHRLPWLRNRAPSMMKYKWWEIDRKMKQKGKSSWKELVPESERDGWWYNHTPDEVDGAGGKMMRSIFKGLAAVSLSLVPEPEVPGFRR</sequence>
<dbReference type="Proteomes" id="UP001628179">
    <property type="component" value="Unassembled WGS sequence"/>
</dbReference>
<comment type="caution">
    <text evidence="1">The sequence shown here is derived from an EMBL/GenBank/DDBJ whole genome shotgun (WGS) entry which is preliminary data.</text>
</comment>
<proteinExistence type="predicted"/>
<organism evidence="1 2">
    <name type="scientific">Madurella fahalii</name>
    <dbReference type="NCBI Taxonomy" id="1157608"/>
    <lineage>
        <taxon>Eukaryota</taxon>
        <taxon>Fungi</taxon>
        <taxon>Dikarya</taxon>
        <taxon>Ascomycota</taxon>
        <taxon>Pezizomycotina</taxon>
        <taxon>Sordariomycetes</taxon>
        <taxon>Sordariomycetidae</taxon>
        <taxon>Sordariales</taxon>
        <taxon>Sordariales incertae sedis</taxon>
        <taxon>Madurella</taxon>
    </lineage>
</organism>
<evidence type="ECO:0000313" key="2">
    <source>
        <dbReference type="Proteomes" id="UP001628179"/>
    </source>
</evidence>
<reference evidence="1 2" key="1">
    <citation type="submission" date="2024-09" db="EMBL/GenBank/DDBJ databases">
        <title>Itraconazole resistance in Madurella fahalii resulting from another homologue of gene encoding cytochrome P450 14-alpha sterol demethylase (CYP51).</title>
        <authorList>
            <person name="Yoshioka I."/>
            <person name="Fahal A.H."/>
            <person name="Kaneko S."/>
            <person name="Yaguchi T."/>
        </authorList>
    </citation>
    <scope>NUCLEOTIDE SEQUENCE [LARGE SCALE GENOMIC DNA]</scope>
    <source>
        <strain evidence="1 2">IFM 68171</strain>
    </source>
</reference>
<keyword evidence="2" id="KW-1185">Reference proteome</keyword>
<dbReference type="RefSeq" id="XP_070913195.1">
    <property type="nucleotide sequence ID" value="XM_071057094.1"/>
</dbReference>
<dbReference type="GeneID" id="98172417"/>
<dbReference type="EMBL" id="BAAFSV010000001">
    <property type="protein sequence ID" value="GAB1311462.1"/>
    <property type="molecule type" value="Genomic_DNA"/>
</dbReference>
<name>A0ABQ0G141_9PEZI</name>
<accession>A0ABQ0G141</accession>
<gene>
    <name evidence="1" type="ORF">MFIFM68171_01672</name>
</gene>